<proteinExistence type="predicted"/>
<dbReference type="AlphaFoldDB" id="A0A371EZ68"/>
<evidence type="ECO:0000313" key="3">
    <source>
        <dbReference type="Proteomes" id="UP000257109"/>
    </source>
</evidence>
<dbReference type="Proteomes" id="UP000257109">
    <property type="component" value="Unassembled WGS sequence"/>
</dbReference>
<organism evidence="2 3">
    <name type="scientific">Mucuna pruriens</name>
    <name type="common">Velvet bean</name>
    <name type="synonym">Dolichos pruriens</name>
    <dbReference type="NCBI Taxonomy" id="157652"/>
    <lineage>
        <taxon>Eukaryota</taxon>
        <taxon>Viridiplantae</taxon>
        <taxon>Streptophyta</taxon>
        <taxon>Embryophyta</taxon>
        <taxon>Tracheophyta</taxon>
        <taxon>Spermatophyta</taxon>
        <taxon>Magnoliopsida</taxon>
        <taxon>eudicotyledons</taxon>
        <taxon>Gunneridae</taxon>
        <taxon>Pentapetalae</taxon>
        <taxon>rosids</taxon>
        <taxon>fabids</taxon>
        <taxon>Fabales</taxon>
        <taxon>Fabaceae</taxon>
        <taxon>Papilionoideae</taxon>
        <taxon>50 kb inversion clade</taxon>
        <taxon>NPAAA clade</taxon>
        <taxon>indigoferoid/millettioid clade</taxon>
        <taxon>Phaseoleae</taxon>
        <taxon>Mucuna</taxon>
    </lineage>
</organism>
<comment type="caution">
    <text evidence="2">The sequence shown here is derived from an EMBL/GenBank/DDBJ whole genome shotgun (WGS) entry which is preliminary data.</text>
</comment>
<protein>
    <submittedName>
        <fullName evidence="2">Uncharacterized protein</fullName>
    </submittedName>
</protein>
<name>A0A371EZ68_MUCPR</name>
<reference evidence="2" key="1">
    <citation type="submission" date="2018-05" db="EMBL/GenBank/DDBJ databases">
        <title>Draft genome of Mucuna pruriens seed.</title>
        <authorList>
            <person name="Nnadi N.E."/>
            <person name="Vos R."/>
            <person name="Hasami M.H."/>
            <person name="Devisetty U.K."/>
            <person name="Aguiy J.C."/>
        </authorList>
    </citation>
    <scope>NUCLEOTIDE SEQUENCE [LARGE SCALE GENOMIC DNA]</scope>
    <source>
        <strain evidence="2">JCA_2017</strain>
    </source>
</reference>
<evidence type="ECO:0000256" key="1">
    <source>
        <dbReference type="SAM" id="MobiDB-lite"/>
    </source>
</evidence>
<evidence type="ECO:0000313" key="2">
    <source>
        <dbReference type="EMBL" id="RDX71328.1"/>
    </source>
</evidence>
<feature type="compositionally biased region" description="Acidic residues" evidence="1">
    <location>
        <begin position="43"/>
        <end position="52"/>
    </location>
</feature>
<gene>
    <name evidence="2" type="ORF">CR513_49349</name>
</gene>
<feature type="region of interest" description="Disordered" evidence="1">
    <location>
        <begin position="17"/>
        <end position="52"/>
    </location>
</feature>
<dbReference type="EMBL" id="QJKJ01011376">
    <property type="protein sequence ID" value="RDX71328.1"/>
    <property type="molecule type" value="Genomic_DNA"/>
</dbReference>
<keyword evidence="3" id="KW-1185">Reference proteome</keyword>
<sequence length="234" mass="27589">MNALTERVERVKKLLTTRTRPSILSHGESNDSTAEEDKREAETMVEDPTSTEEQFEEASIMIRSHQVMLHLCKNKENNFTAMEVKTVDSEETMKNLEANSAQSLIILESIDWTKIEDLKAPKRSLPMQIPRPYSATTTLQSMMQREIRRQWRKDRMLKDSSRRKKRDKFLVKEALRMMNNDKVIGPNEQGRLIWIYARKFYNRNYLSSTRVDGKVLKQRKDLHMNFIGLENTYD</sequence>
<accession>A0A371EZ68</accession>
<feature type="non-terminal residue" evidence="2">
    <location>
        <position position="1"/>
    </location>
</feature>